<name>A0A975Y1M9_9ACTN</name>
<reference evidence="1" key="1">
    <citation type="submission" date="2021-06" db="EMBL/GenBank/DDBJ databases">
        <title>Complete genome sequence of Nocardioides sp. G188.</title>
        <authorList>
            <person name="Im W.-T."/>
        </authorList>
    </citation>
    <scope>NUCLEOTIDE SEQUENCE</scope>
    <source>
        <strain evidence="1">G188</strain>
    </source>
</reference>
<evidence type="ECO:0000313" key="2">
    <source>
        <dbReference type="Proteomes" id="UP000683575"/>
    </source>
</evidence>
<dbReference type="Proteomes" id="UP000683575">
    <property type="component" value="Chromosome"/>
</dbReference>
<dbReference type="EMBL" id="CP077062">
    <property type="protein sequence ID" value="QWZ09681.1"/>
    <property type="molecule type" value="Genomic_DNA"/>
</dbReference>
<evidence type="ECO:0000313" key="1">
    <source>
        <dbReference type="EMBL" id="QWZ09681.1"/>
    </source>
</evidence>
<dbReference type="RefSeq" id="WP_216941527.1">
    <property type="nucleotide sequence ID" value="NZ_CP077062.1"/>
</dbReference>
<gene>
    <name evidence="1" type="ORF">KRR39_08055</name>
</gene>
<organism evidence="1 2">
    <name type="scientific">Nocardioides panacis</name>
    <dbReference type="NCBI Taxonomy" id="2849501"/>
    <lineage>
        <taxon>Bacteria</taxon>
        <taxon>Bacillati</taxon>
        <taxon>Actinomycetota</taxon>
        <taxon>Actinomycetes</taxon>
        <taxon>Propionibacteriales</taxon>
        <taxon>Nocardioidaceae</taxon>
        <taxon>Nocardioides</taxon>
    </lineage>
</organism>
<dbReference type="KEGG" id="nps:KRR39_08055"/>
<sequence>MALERKMLRDQIKELVLERILNGTYEPGERVHSRCPAPVTEVHETVLNHALHVPTSV</sequence>
<evidence type="ECO:0008006" key="3">
    <source>
        <dbReference type="Google" id="ProtNLM"/>
    </source>
</evidence>
<dbReference type="AlphaFoldDB" id="A0A975Y1M9"/>
<keyword evidence="2" id="KW-1185">Reference proteome</keyword>
<proteinExistence type="predicted"/>
<protein>
    <recommendedName>
        <fullName evidence="3">GntR family transcriptional regulator</fullName>
    </recommendedName>
</protein>
<accession>A0A975Y1M9</accession>